<name>A0ABW4AHY2_9ACTN</name>
<keyword evidence="2" id="KW-0805">Transcription regulation</keyword>
<dbReference type="EMBL" id="JBHTMK010000040">
    <property type="protein sequence ID" value="MFD1369722.1"/>
    <property type="molecule type" value="Genomic_DNA"/>
</dbReference>
<organism evidence="8 9">
    <name type="scientific">Actinoplanes sichuanensis</name>
    <dbReference type="NCBI Taxonomy" id="512349"/>
    <lineage>
        <taxon>Bacteria</taxon>
        <taxon>Bacillati</taxon>
        <taxon>Actinomycetota</taxon>
        <taxon>Actinomycetes</taxon>
        <taxon>Micromonosporales</taxon>
        <taxon>Micromonosporaceae</taxon>
        <taxon>Actinoplanes</taxon>
    </lineage>
</organism>
<dbReference type="Gene3D" id="1.10.10.10">
    <property type="entry name" value="Winged helix-like DNA-binding domain superfamily/Winged helix DNA-binding domain"/>
    <property type="match status" value="1"/>
</dbReference>
<dbReference type="CDD" id="cd06171">
    <property type="entry name" value="Sigma70_r4"/>
    <property type="match status" value="1"/>
</dbReference>
<dbReference type="SUPFAM" id="SSF88946">
    <property type="entry name" value="Sigma2 domain of RNA polymerase sigma factors"/>
    <property type="match status" value="1"/>
</dbReference>
<evidence type="ECO:0000313" key="9">
    <source>
        <dbReference type="Proteomes" id="UP001597183"/>
    </source>
</evidence>
<evidence type="ECO:0000256" key="4">
    <source>
        <dbReference type="ARBA" id="ARBA00023125"/>
    </source>
</evidence>
<dbReference type="Pfam" id="PF08281">
    <property type="entry name" value="Sigma70_r4_2"/>
    <property type="match status" value="1"/>
</dbReference>
<keyword evidence="9" id="KW-1185">Reference proteome</keyword>
<feature type="domain" description="RNA polymerase sigma-70 region 2" evidence="6">
    <location>
        <begin position="11"/>
        <end position="76"/>
    </location>
</feature>
<dbReference type="PANTHER" id="PTHR43133">
    <property type="entry name" value="RNA POLYMERASE ECF-TYPE SIGMA FACTO"/>
    <property type="match status" value="1"/>
</dbReference>
<dbReference type="PANTHER" id="PTHR43133:SF50">
    <property type="entry name" value="ECF RNA POLYMERASE SIGMA FACTOR SIGM"/>
    <property type="match status" value="1"/>
</dbReference>
<comment type="caution">
    <text evidence="8">The sequence shown here is derived from an EMBL/GenBank/DDBJ whole genome shotgun (WGS) entry which is preliminary data.</text>
</comment>
<dbReference type="InterPro" id="IPR013249">
    <property type="entry name" value="RNA_pol_sigma70_r4_t2"/>
</dbReference>
<dbReference type="InterPro" id="IPR014284">
    <property type="entry name" value="RNA_pol_sigma-70_dom"/>
</dbReference>
<dbReference type="Pfam" id="PF04542">
    <property type="entry name" value="Sigma70_r2"/>
    <property type="match status" value="1"/>
</dbReference>
<dbReference type="Gene3D" id="1.10.1740.10">
    <property type="match status" value="1"/>
</dbReference>
<reference evidence="9" key="1">
    <citation type="journal article" date="2019" name="Int. J. Syst. Evol. Microbiol.">
        <title>The Global Catalogue of Microorganisms (GCM) 10K type strain sequencing project: providing services to taxonomists for standard genome sequencing and annotation.</title>
        <authorList>
            <consortium name="The Broad Institute Genomics Platform"/>
            <consortium name="The Broad Institute Genome Sequencing Center for Infectious Disease"/>
            <person name="Wu L."/>
            <person name="Ma J."/>
        </authorList>
    </citation>
    <scope>NUCLEOTIDE SEQUENCE [LARGE SCALE GENOMIC DNA]</scope>
    <source>
        <strain evidence="9">CCM 7526</strain>
    </source>
</reference>
<accession>A0ABW4AHY2</accession>
<dbReference type="InterPro" id="IPR013325">
    <property type="entry name" value="RNA_pol_sigma_r2"/>
</dbReference>
<dbReference type="InterPro" id="IPR014325">
    <property type="entry name" value="RNA_pol_sigma-E_actinobac"/>
</dbReference>
<dbReference type="InterPro" id="IPR007627">
    <property type="entry name" value="RNA_pol_sigma70_r2"/>
</dbReference>
<dbReference type="RefSeq" id="WP_317792125.1">
    <property type="nucleotide sequence ID" value="NZ_AP028461.1"/>
</dbReference>
<sequence length="167" mass="19500">MDDHEFFEFVEQRMERWRRSAYLMCSDWHTADDIVSMTITKLYRHWRDVRKADNSDAYAQKVLTRTWLSERRRPWRRAERAAEILPDQPVGDVDRVTDRASLAALLASLGPRQRAVLILRFYFDYSAEQTADILQISVGTVKSQTARGLQALRGVPSHEFLAEGRRS</sequence>
<keyword evidence="3" id="KW-0731">Sigma factor</keyword>
<evidence type="ECO:0000256" key="3">
    <source>
        <dbReference type="ARBA" id="ARBA00023082"/>
    </source>
</evidence>
<comment type="similarity">
    <text evidence="1">Belongs to the sigma-70 factor family. ECF subfamily.</text>
</comment>
<evidence type="ECO:0000259" key="6">
    <source>
        <dbReference type="Pfam" id="PF04542"/>
    </source>
</evidence>
<proteinExistence type="inferred from homology"/>
<protein>
    <submittedName>
        <fullName evidence="8">SigE family RNA polymerase sigma factor</fullName>
    </submittedName>
</protein>
<dbReference type="InterPro" id="IPR036388">
    <property type="entry name" value="WH-like_DNA-bd_sf"/>
</dbReference>
<dbReference type="NCBIfam" id="TIGR02983">
    <property type="entry name" value="SigE-fam_strep"/>
    <property type="match status" value="1"/>
</dbReference>
<evidence type="ECO:0000256" key="5">
    <source>
        <dbReference type="ARBA" id="ARBA00023163"/>
    </source>
</evidence>
<dbReference type="Proteomes" id="UP001597183">
    <property type="component" value="Unassembled WGS sequence"/>
</dbReference>
<keyword evidence="4" id="KW-0238">DNA-binding</keyword>
<evidence type="ECO:0000259" key="7">
    <source>
        <dbReference type="Pfam" id="PF08281"/>
    </source>
</evidence>
<dbReference type="InterPro" id="IPR013324">
    <property type="entry name" value="RNA_pol_sigma_r3/r4-like"/>
</dbReference>
<dbReference type="SUPFAM" id="SSF88659">
    <property type="entry name" value="Sigma3 and sigma4 domains of RNA polymerase sigma factors"/>
    <property type="match status" value="1"/>
</dbReference>
<dbReference type="NCBIfam" id="TIGR02937">
    <property type="entry name" value="sigma70-ECF"/>
    <property type="match status" value="1"/>
</dbReference>
<feature type="domain" description="RNA polymerase sigma factor 70 region 4 type 2" evidence="7">
    <location>
        <begin position="101"/>
        <end position="152"/>
    </location>
</feature>
<evidence type="ECO:0000256" key="2">
    <source>
        <dbReference type="ARBA" id="ARBA00023015"/>
    </source>
</evidence>
<keyword evidence="5" id="KW-0804">Transcription</keyword>
<dbReference type="InterPro" id="IPR039425">
    <property type="entry name" value="RNA_pol_sigma-70-like"/>
</dbReference>
<evidence type="ECO:0000256" key="1">
    <source>
        <dbReference type="ARBA" id="ARBA00010641"/>
    </source>
</evidence>
<gene>
    <name evidence="8" type="ORF">ACFQ5G_30665</name>
</gene>
<evidence type="ECO:0000313" key="8">
    <source>
        <dbReference type="EMBL" id="MFD1369722.1"/>
    </source>
</evidence>